<comment type="caution">
    <text evidence="2">The sequence shown here is derived from an EMBL/GenBank/DDBJ whole genome shotgun (WGS) entry which is preliminary data.</text>
</comment>
<dbReference type="RefSeq" id="WP_102794676.1">
    <property type="nucleotide sequence ID" value="NZ_BAAAEI010000012.1"/>
</dbReference>
<dbReference type="PANTHER" id="PTHR46211">
    <property type="entry name" value="GLYCEROPHOSPHORYL DIESTER PHOSPHODIESTERASE"/>
    <property type="match status" value="1"/>
</dbReference>
<dbReference type="InterPro" id="IPR017946">
    <property type="entry name" value="PLC-like_Pdiesterase_TIM-brl"/>
</dbReference>
<dbReference type="EMBL" id="BAAAEI010000012">
    <property type="protein sequence ID" value="GAA0358287.1"/>
    <property type="molecule type" value="Genomic_DNA"/>
</dbReference>
<sequence>MLIFAHRGASKAAPENTLKAMHCALQMGAQGIEIDVIQAAGQCWVIHDVWVQRTTNGFGRLDQMTEAQIRQLDAGEGQQVPTLEEVMALTANRCLLNIELKGIKDLALFLQQLDGACESLGIAHQHLLFSSFDHHLLAQLSRLRPEFAIGALTASCPLDYAAFAQELGAVSVHTDVAFTSAEFVQDAKARGLKTYVYTVDEPQDMQMLKNWGVDGIFTNVPDKALHWLAESEQQPA</sequence>
<name>A0ABP3H3H5_9ALTE</name>
<evidence type="ECO:0000313" key="3">
    <source>
        <dbReference type="Proteomes" id="UP001501757"/>
    </source>
</evidence>
<proteinExistence type="predicted"/>
<feature type="domain" description="GP-PDE" evidence="1">
    <location>
        <begin position="1"/>
        <end position="228"/>
    </location>
</feature>
<dbReference type="Proteomes" id="UP001501757">
    <property type="component" value="Unassembled WGS sequence"/>
</dbReference>
<reference evidence="3" key="1">
    <citation type="journal article" date="2019" name="Int. J. Syst. Evol. Microbiol.">
        <title>The Global Catalogue of Microorganisms (GCM) 10K type strain sequencing project: providing services to taxonomists for standard genome sequencing and annotation.</title>
        <authorList>
            <consortium name="The Broad Institute Genomics Platform"/>
            <consortium name="The Broad Institute Genome Sequencing Center for Infectious Disease"/>
            <person name="Wu L."/>
            <person name="Ma J."/>
        </authorList>
    </citation>
    <scope>NUCLEOTIDE SEQUENCE [LARGE SCALE GENOMIC DNA]</scope>
    <source>
        <strain evidence="3">JCM 13378</strain>
    </source>
</reference>
<keyword evidence="3" id="KW-1185">Reference proteome</keyword>
<dbReference type="PROSITE" id="PS51704">
    <property type="entry name" value="GP_PDE"/>
    <property type="match status" value="1"/>
</dbReference>
<organism evidence="2 3">
    <name type="scientific">Bowmanella denitrificans</name>
    <dbReference type="NCBI Taxonomy" id="366582"/>
    <lineage>
        <taxon>Bacteria</taxon>
        <taxon>Pseudomonadati</taxon>
        <taxon>Pseudomonadota</taxon>
        <taxon>Gammaproteobacteria</taxon>
        <taxon>Alteromonadales</taxon>
        <taxon>Alteromonadaceae</taxon>
        <taxon>Bowmanella</taxon>
    </lineage>
</organism>
<dbReference type="SUPFAM" id="SSF51695">
    <property type="entry name" value="PLC-like phosphodiesterases"/>
    <property type="match status" value="1"/>
</dbReference>
<evidence type="ECO:0000313" key="2">
    <source>
        <dbReference type="EMBL" id="GAA0358287.1"/>
    </source>
</evidence>
<evidence type="ECO:0000259" key="1">
    <source>
        <dbReference type="PROSITE" id="PS51704"/>
    </source>
</evidence>
<dbReference type="PANTHER" id="PTHR46211:SF1">
    <property type="entry name" value="GLYCEROPHOSPHODIESTER PHOSPHODIESTERASE, CYTOPLASMIC"/>
    <property type="match status" value="1"/>
</dbReference>
<dbReference type="InterPro" id="IPR030395">
    <property type="entry name" value="GP_PDE_dom"/>
</dbReference>
<dbReference type="Pfam" id="PF03009">
    <property type="entry name" value="GDPD"/>
    <property type="match status" value="1"/>
</dbReference>
<dbReference type="Gene3D" id="3.20.20.190">
    <property type="entry name" value="Phosphatidylinositol (PI) phosphodiesterase"/>
    <property type="match status" value="1"/>
</dbReference>
<accession>A0ABP3H3H5</accession>
<gene>
    <name evidence="2" type="ORF">GCM10009092_23120</name>
</gene>
<protein>
    <submittedName>
        <fullName evidence="2">Glycerophosphodiester phosphodiesterase</fullName>
    </submittedName>
</protein>